<evidence type="ECO:0000313" key="4">
    <source>
        <dbReference type="EMBL" id="AOV57531.1"/>
    </source>
</evidence>
<feature type="domain" description="Phage tail collar" evidence="1">
    <location>
        <begin position="610"/>
        <end position="661"/>
    </location>
</feature>
<gene>
    <name evidence="5" type="ORF">C030809_026</name>
    <name evidence="7" type="ORF">C290910_026</name>
    <name evidence="4" type="ORF">N170310_026</name>
    <name evidence="3" type="ORF">N330309_026</name>
    <name evidence="6" type="ORF">S170810_026</name>
    <name evidence="2" type="ORF">SXBG_00067</name>
</gene>
<dbReference type="Pfam" id="PF07484">
    <property type="entry name" value="Collar"/>
    <property type="match status" value="1"/>
</dbReference>
<evidence type="ECO:0000313" key="10">
    <source>
        <dbReference type="Proteomes" id="UP000241265"/>
    </source>
</evidence>
<organism evidence="2 8">
    <name type="scientific">Synechococcus phage S-CAM1</name>
    <dbReference type="NCBI Taxonomy" id="754037"/>
    <lineage>
        <taxon>Viruses</taxon>
        <taxon>Duplodnaviria</taxon>
        <taxon>Heunggongvirae</taxon>
        <taxon>Uroviricota</taxon>
        <taxon>Caudoviricetes</taxon>
        <taxon>Pantevenvirales</taxon>
        <taxon>Kyanoviridae</taxon>
        <taxon>Anaposvirus</taxon>
        <taxon>Anaposvirus socalone</taxon>
    </lineage>
</organism>
<evidence type="ECO:0000313" key="7">
    <source>
        <dbReference type="EMBL" id="AOV58281.1"/>
    </source>
</evidence>
<dbReference type="EMBL" id="KU686193">
    <property type="protein sequence ID" value="AOV57531.1"/>
    <property type="molecule type" value="Genomic_DNA"/>
</dbReference>
<evidence type="ECO:0000313" key="9">
    <source>
        <dbReference type="Proteomes" id="UP000240287"/>
    </source>
</evidence>
<dbReference type="Proteomes" id="UP000241610">
    <property type="component" value="Segment"/>
</dbReference>
<dbReference type="InterPro" id="IPR037053">
    <property type="entry name" value="Phage_tail_collar_dom_sf"/>
</dbReference>
<proteinExistence type="predicted"/>
<keyword evidence="8" id="KW-1185">Reference proteome</keyword>
<evidence type="ECO:0000313" key="6">
    <source>
        <dbReference type="EMBL" id="AOV58031.1"/>
    </source>
</evidence>
<dbReference type="Proteomes" id="UP000241494">
    <property type="component" value="Segment"/>
</dbReference>
<dbReference type="EMBL" id="KU686195">
    <property type="protein sequence ID" value="AOV58031.1"/>
    <property type="molecule type" value="Genomic_DNA"/>
</dbReference>
<evidence type="ECO:0000313" key="2">
    <source>
        <dbReference type="EMBL" id="AGH26804.1"/>
    </source>
</evidence>
<protein>
    <recommendedName>
        <fullName evidence="1">Phage tail collar domain-containing protein</fullName>
    </recommendedName>
</protein>
<dbReference type="Proteomes" id="UP000241591">
    <property type="component" value="Segment"/>
</dbReference>
<accession>M4QEV2</accession>
<dbReference type="EMBL" id="KU686194">
    <property type="protein sequence ID" value="AOV57781.1"/>
    <property type="molecule type" value="Genomic_DNA"/>
</dbReference>
<dbReference type="InterPro" id="IPR011083">
    <property type="entry name" value="Phage_tail_collar_dom"/>
</dbReference>
<dbReference type="Gene3D" id="3.90.1340.10">
    <property type="entry name" value="Phage tail collar domain"/>
    <property type="match status" value="1"/>
</dbReference>
<reference evidence="9 10" key="2">
    <citation type="journal article" date="2016" name="Virology">
        <title>The genomic content and context of auxiliary metabolic genes in marine cyanomyoviruses.</title>
        <authorList>
            <person name="Crummett L.T."/>
            <person name="Puxty R.J."/>
            <person name="Weihe C."/>
            <person name="Marston M.F."/>
            <person name="Martiny J.B."/>
        </authorList>
    </citation>
    <scope>NUCLEOTIDE SEQUENCE [LARGE SCALE GENOMIC DNA]</scope>
    <source>
        <strain evidence="3">0309SB33</strain>
        <strain evidence="4">0310NB17</strain>
        <strain evidence="5">0809CC03</strain>
        <strain evidence="6">0810SB17</strain>
        <strain evidence="7">0910CC29</strain>
    </source>
</reference>
<evidence type="ECO:0000313" key="8">
    <source>
        <dbReference type="Proteomes" id="UP000203521"/>
    </source>
</evidence>
<dbReference type="EMBL" id="HQ634177">
    <property type="protein sequence ID" value="AGH26804.1"/>
    <property type="molecule type" value="Genomic_DNA"/>
</dbReference>
<name>M4QEV2_9CAUD</name>
<dbReference type="GeneID" id="15009480"/>
<evidence type="ECO:0000259" key="1">
    <source>
        <dbReference type="Pfam" id="PF07484"/>
    </source>
</evidence>
<reference evidence="2 8" key="1">
    <citation type="submission" date="2010-11" db="EMBL/GenBank/DDBJ databases">
        <title>The Genome Sequence of Synechococcus phage S-CAM1 0208SB26.</title>
        <authorList>
            <consortium name="The Broad Institute Genome Sequencing Platform"/>
            <person name="Henn M.R."/>
            <person name="Martiny J."/>
            <person name="Weihe C."/>
            <person name="Levin J."/>
            <person name="Malboeuf C."/>
            <person name="Casali M."/>
            <person name="Russ C."/>
            <person name="Lennon N."/>
            <person name="Chapman S.B."/>
            <person name="Erlich R."/>
            <person name="Young S.K."/>
            <person name="Yandava C."/>
            <person name="Zeng Q."/>
            <person name="Alvarado L."/>
            <person name="Anderson S."/>
            <person name="Berlin A."/>
            <person name="Chen Z."/>
            <person name="Freedman E."/>
            <person name="Gellesch M."/>
            <person name="Goldberg J."/>
            <person name="Green L."/>
            <person name="Griggs A."/>
            <person name="Gujja S."/>
            <person name="Heilman E.R."/>
            <person name="Heiman D."/>
            <person name="Hollinger A."/>
            <person name="Howarth C."/>
            <person name="Larson L."/>
            <person name="Mehta T."/>
            <person name="Pearson M."/>
            <person name="Roberts A."/>
            <person name="Ryan E."/>
            <person name="Saif S."/>
            <person name="Shea T."/>
            <person name="Shenoy N."/>
            <person name="Sisk P."/>
            <person name="Stolte C."/>
            <person name="Sykes S."/>
            <person name="White J."/>
            <person name="Haas B."/>
            <person name="Nusbaum C."/>
            <person name="Birren B."/>
        </authorList>
    </citation>
    <scope>NUCLEOTIDE SEQUENCE [LARGE SCALE GENOMIC DNA]</scope>
    <source>
        <strain evidence="2 8">S-CAM1</strain>
    </source>
</reference>
<dbReference type="EMBL" id="KU686196">
    <property type="protein sequence ID" value="AOV58281.1"/>
    <property type="molecule type" value="Genomic_DNA"/>
</dbReference>
<dbReference type="OrthoDB" id="1679at10239"/>
<dbReference type="Proteomes" id="UP000203521">
    <property type="component" value="Segment"/>
</dbReference>
<evidence type="ECO:0000313" key="3">
    <source>
        <dbReference type="EMBL" id="AOV57281.1"/>
    </source>
</evidence>
<evidence type="ECO:0000313" key="5">
    <source>
        <dbReference type="EMBL" id="AOV57781.1"/>
    </source>
</evidence>
<dbReference type="KEGG" id="vg:15009480"/>
<dbReference type="SUPFAM" id="SSF88874">
    <property type="entry name" value="Receptor-binding domain of short tail fibre protein gp12"/>
    <property type="match status" value="1"/>
</dbReference>
<dbReference type="Proteomes" id="UP000241265">
    <property type="component" value="Genome"/>
</dbReference>
<dbReference type="RefSeq" id="YP_007672982.1">
    <property type="nucleotide sequence ID" value="NC_020837.1"/>
</dbReference>
<dbReference type="Proteomes" id="UP000240287">
    <property type="component" value="Genome"/>
</dbReference>
<dbReference type="EMBL" id="KU686192">
    <property type="protein sequence ID" value="AOV57281.1"/>
    <property type="molecule type" value="Genomic_DNA"/>
</dbReference>
<sequence>MSFSFGSNPVYVDEGQTIRLRFKAPSAWNTTQTVTVQIGDQTTLWYIVTIPEDFAPDPFAFSDLEEVDKNTLFTWADGTRAGEASIVITGLTTNTEASVNIYSSFYSSSVDDFAVRVQRVSQGETVYGAWTIPTLSNAIVVSNTDKLQVRLRSSQSEGSQTYLSLAVGARTERWNITTFVRPPNVPEPFPNFTDIINQPFDTRVYSEILRVTGLNAPALVVTSGNALAGVSDNNDFITDDNNFDVLAENGSAVTFNNATTTTVTITNGQYLQLAYNTGTNANVSVENLLSIGEGINLSSWNVTTGNFPSTTPGAFSFPDVANQPVDTQIESAIAPVNGITGLGAGTTVQATLVSTNPGSNYLTSRVRVHRADGSVTSKATFPVDVQNGDKLQIYTQSSPNNNATTGMIIKVGTRTISSWDITTELGADTDANYTTPSNLTGQPTGKSVASATVIVTGINRPIQIDASGYGKISIDFAAPVEGPVTFDPDVNTGFRVFLVTGTTLNNVITTNVTVGTGSGNTFAWSATTWASEPAAPELRGTWYAKKNAKVYYDASNSANVVVESKDDGMAIGTVLTILKQSLGPGRNTSPAAWVSDTYGDLSGGRDSRYPGYLACDGESYNVADYLDLFLVIGNQYGGTGNWDETTNTATGNFKVPDYRNRKLAGTGRVDGNAGSSAFLPSPSTFEPGNIGGWWYIDNVDVTTGDPTGTGQQSTPFQQWIGSGDTSDESIFFDIGTVKTVFNEPIQEDVDFTVTGNVNAIIGPLLDARVNTPAHSHFVVSAQTGPSQDPLIPWNARILGWQIRIDDDEMLGLGQGAWIDADLGDEYWQDRGDPADFAQRWKGKIDDYAGGEFSATMSRFFRGNTGETFEEFLERIAPSLPDAANNTFSGSAAWAKDWSMSVWWPHHVENGVRDRLQLVGSSEWTGSTYPFNNLVNQAPASAPAAAVGAGPGQSVAGGVLAGAVIDVDESQARVESYTPQIMLEDLDASVETHSHFLTTQAVTDINTDFSYGNVSGVGSARRGLGNAGTTINIGFTQSDVDVALNSGTFTLNESFKKPIPNVTFKPNKKVPLVENFHKVKYIIKAY</sequence>